<keyword evidence="5 6" id="KW-0472">Membrane</keyword>
<evidence type="ECO:0000256" key="6">
    <source>
        <dbReference type="SAM" id="Phobius"/>
    </source>
</evidence>
<dbReference type="Proteomes" id="UP001178507">
    <property type="component" value="Unassembled WGS sequence"/>
</dbReference>
<feature type="transmembrane region" description="Helical" evidence="6">
    <location>
        <begin position="279"/>
        <end position="299"/>
    </location>
</feature>
<dbReference type="PANTHER" id="PTHR12822:SF2">
    <property type="entry name" value="PROTEIN YIPF"/>
    <property type="match status" value="1"/>
</dbReference>
<keyword evidence="3 6" id="KW-0812">Transmembrane</keyword>
<evidence type="ECO:0000256" key="5">
    <source>
        <dbReference type="ARBA" id="ARBA00023136"/>
    </source>
</evidence>
<evidence type="ECO:0000256" key="1">
    <source>
        <dbReference type="ARBA" id="ARBA00004141"/>
    </source>
</evidence>
<evidence type="ECO:0000256" key="3">
    <source>
        <dbReference type="ARBA" id="ARBA00022692"/>
    </source>
</evidence>
<dbReference type="GO" id="GO:0005794">
    <property type="term" value="C:Golgi apparatus"/>
    <property type="evidence" value="ECO:0007669"/>
    <property type="project" value="InterPro"/>
</dbReference>
<dbReference type="SUPFAM" id="SSF48403">
    <property type="entry name" value="Ankyrin repeat"/>
    <property type="match status" value="1"/>
</dbReference>
<dbReference type="GO" id="GO:0016020">
    <property type="term" value="C:membrane"/>
    <property type="evidence" value="ECO:0007669"/>
    <property type="project" value="UniProtKB-SubCell"/>
</dbReference>
<name>A0AA36MZT8_9DINO</name>
<keyword evidence="9" id="KW-1185">Reference proteome</keyword>
<evidence type="ECO:0000313" key="8">
    <source>
        <dbReference type="EMBL" id="CAJ1389481.1"/>
    </source>
</evidence>
<dbReference type="SMART" id="SM00248">
    <property type="entry name" value="ANK"/>
    <property type="match status" value="3"/>
</dbReference>
<comment type="subcellular location">
    <subcellularLocation>
        <location evidence="1">Membrane</location>
        <topology evidence="1">Multi-pass membrane protein</topology>
    </subcellularLocation>
</comment>
<organism evidence="8 9">
    <name type="scientific">Effrenium voratum</name>
    <dbReference type="NCBI Taxonomy" id="2562239"/>
    <lineage>
        <taxon>Eukaryota</taxon>
        <taxon>Sar</taxon>
        <taxon>Alveolata</taxon>
        <taxon>Dinophyceae</taxon>
        <taxon>Suessiales</taxon>
        <taxon>Symbiodiniaceae</taxon>
        <taxon>Effrenium</taxon>
    </lineage>
</organism>
<keyword evidence="4 6" id="KW-1133">Transmembrane helix</keyword>
<dbReference type="Pfam" id="PF13637">
    <property type="entry name" value="Ank_4"/>
    <property type="match status" value="1"/>
</dbReference>
<dbReference type="Pfam" id="PF04893">
    <property type="entry name" value="Yip1"/>
    <property type="match status" value="1"/>
</dbReference>
<feature type="transmembrane region" description="Helical" evidence="6">
    <location>
        <begin position="365"/>
        <end position="392"/>
    </location>
</feature>
<evidence type="ECO:0000259" key="7">
    <source>
        <dbReference type="Pfam" id="PF04893"/>
    </source>
</evidence>
<dbReference type="InterPro" id="IPR036770">
    <property type="entry name" value="Ankyrin_rpt-contain_sf"/>
</dbReference>
<protein>
    <recommendedName>
        <fullName evidence="7">Yip1 domain-containing protein</fullName>
    </recommendedName>
</protein>
<sequence>DPYADLEPALKVHAAACNNDIKMLEKLAEAGVDFNTPRPQDGYYALDACAWSGNFDSINMLIRHGADASITLQAVVGAASWGSPEMLEALISAGGPINQELCSESALRWAVQFGHEDCAILLVKKGAWKLEPNQEILLLRAKGKRMRQLLECIAQLDPDRAADCADLQSTRYAIQGCKVQSIAIMKGFTTFFDAKRTGFGGFAAGFAAGAAAAAAGRGEAVPQGGVAGFSSWLLMMAQSLFDVSTDDVVRRLKLIVPYPAPDGSAAEELRARPDFYGPFWVATTAVLFLAATGNFARLIESPHPSLFKADYSLVPLAASIIYGGLIAVPLLARVSVFFTDEEVANIDFKKIVCVCGYGLAPAIPVSILCIIPVGFLRWLFVMGGLALSLLFLKSNLLQEISVKVRWLQLTLLASPVLLQVLVFFVYRVRFFAGDRD</sequence>
<comment type="caution">
    <text evidence="8">The sequence shown here is derived from an EMBL/GenBank/DDBJ whole genome shotgun (WGS) entry which is preliminary data.</text>
</comment>
<dbReference type="Gene3D" id="1.25.40.20">
    <property type="entry name" value="Ankyrin repeat-containing domain"/>
    <property type="match status" value="1"/>
</dbReference>
<reference evidence="8" key="1">
    <citation type="submission" date="2023-08" db="EMBL/GenBank/DDBJ databases">
        <authorList>
            <person name="Chen Y."/>
            <person name="Shah S."/>
            <person name="Dougan E. K."/>
            <person name="Thang M."/>
            <person name="Chan C."/>
        </authorList>
    </citation>
    <scope>NUCLEOTIDE SEQUENCE</scope>
</reference>
<dbReference type="AlphaFoldDB" id="A0AA36MZT8"/>
<dbReference type="InterPro" id="IPR006977">
    <property type="entry name" value="Yip1_dom"/>
</dbReference>
<dbReference type="InterPro" id="IPR039765">
    <property type="entry name" value="Yip5/YIPF1/YIPF2"/>
</dbReference>
<dbReference type="EMBL" id="CAUJNA010001881">
    <property type="protein sequence ID" value="CAJ1389481.1"/>
    <property type="molecule type" value="Genomic_DNA"/>
</dbReference>
<evidence type="ECO:0000313" key="9">
    <source>
        <dbReference type="Proteomes" id="UP001178507"/>
    </source>
</evidence>
<dbReference type="InterPro" id="IPR002110">
    <property type="entry name" value="Ankyrin_rpt"/>
</dbReference>
<comment type="similarity">
    <text evidence="2">Belongs to the YIP1 family.</text>
</comment>
<evidence type="ECO:0000256" key="2">
    <source>
        <dbReference type="ARBA" id="ARBA00010596"/>
    </source>
</evidence>
<dbReference type="PANTHER" id="PTHR12822">
    <property type="entry name" value="PROTEIN YIPF"/>
    <property type="match status" value="1"/>
</dbReference>
<feature type="domain" description="Yip1" evidence="7">
    <location>
        <begin position="261"/>
        <end position="425"/>
    </location>
</feature>
<feature type="transmembrane region" description="Helical" evidence="6">
    <location>
        <begin position="311"/>
        <end position="332"/>
    </location>
</feature>
<dbReference type="GO" id="GO:0031267">
    <property type="term" value="F:small GTPase binding"/>
    <property type="evidence" value="ECO:0007669"/>
    <property type="project" value="InterPro"/>
</dbReference>
<accession>A0AA36MZT8</accession>
<feature type="transmembrane region" description="Helical" evidence="6">
    <location>
        <begin position="404"/>
        <end position="426"/>
    </location>
</feature>
<evidence type="ECO:0000256" key="4">
    <source>
        <dbReference type="ARBA" id="ARBA00022989"/>
    </source>
</evidence>
<gene>
    <name evidence="8" type="ORF">EVOR1521_LOCUS15087</name>
</gene>
<dbReference type="GO" id="GO:0016192">
    <property type="term" value="P:vesicle-mediated transport"/>
    <property type="evidence" value="ECO:0007669"/>
    <property type="project" value="InterPro"/>
</dbReference>
<feature type="non-terminal residue" evidence="8">
    <location>
        <position position="436"/>
    </location>
</feature>
<proteinExistence type="inferred from homology"/>